<evidence type="ECO:0000256" key="4">
    <source>
        <dbReference type="ARBA" id="ARBA00023194"/>
    </source>
</evidence>
<accession>A0ABW7BFZ4</accession>
<dbReference type="CDD" id="cd00833">
    <property type="entry name" value="PKS"/>
    <property type="match status" value="1"/>
</dbReference>
<keyword evidence="2" id="KW-0597">Phosphoprotein</keyword>
<dbReference type="Gene3D" id="3.40.366.10">
    <property type="entry name" value="Malonyl-Coenzyme A Acyl Carrier Protein, domain 2"/>
    <property type="match status" value="1"/>
</dbReference>
<dbReference type="PROSITE" id="PS52004">
    <property type="entry name" value="KS3_2"/>
    <property type="match status" value="1"/>
</dbReference>
<dbReference type="Pfam" id="PF08659">
    <property type="entry name" value="KR"/>
    <property type="match status" value="1"/>
</dbReference>
<evidence type="ECO:0000256" key="7">
    <source>
        <dbReference type="SAM" id="MobiDB-lite"/>
    </source>
</evidence>
<dbReference type="Gene3D" id="3.40.50.720">
    <property type="entry name" value="NAD(P)-binding Rossmann-like Domain"/>
    <property type="match status" value="1"/>
</dbReference>
<keyword evidence="4" id="KW-0045">Antibiotic biosynthesis</keyword>
<evidence type="ECO:0000313" key="10">
    <source>
        <dbReference type="EMBL" id="MFG3016109.1"/>
    </source>
</evidence>
<evidence type="ECO:0000259" key="8">
    <source>
        <dbReference type="PROSITE" id="PS50075"/>
    </source>
</evidence>
<dbReference type="InterPro" id="IPR020841">
    <property type="entry name" value="PKS_Beta-ketoAc_synthase_dom"/>
</dbReference>
<dbReference type="SUPFAM" id="SSF53901">
    <property type="entry name" value="Thiolase-like"/>
    <property type="match status" value="1"/>
</dbReference>
<dbReference type="SUPFAM" id="SSF51735">
    <property type="entry name" value="NAD(P)-binding Rossmann-fold domains"/>
    <property type="match status" value="2"/>
</dbReference>
<keyword evidence="3" id="KW-0808">Transferase</keyword>
<keyword evidence="5" id="KW-0511">Multifunctional enzyme</keyword>
<evidence type="ECO:0000256" key="3">
    <source>
        <dbReference type="ARBA" id="ARBA00022679"/>
    </source>
</evidence>
<dbReference type="Pfam" id="PF22621">
    <property type="entry name" value="CurL-like_PKS_C"/>
    <property type="match status" value="1"/>
</dbReference>
<dbReference type="Pfam" id="PF00698">
    <property type="entry name" value="Acyl_transf_1"/>
    <property type="match status" value="1"/>
</dbReference>
<dbReference type="SMART" id="SM00822">
    <property type="entry name" value="PKS_KR"/>
    <property type="match status" value="1"/>
</dbReference>
<dbReference type="PANTHER" id="PTHR43775:SF51">
    <property type="entry name" value="INACTIVE PHENOLPHTHIOCEROL SYNTHESIS POLYKETIDE SYNTHASE TYPE I PKS1-RELATED"/>
    <property type="match status" value="1"/>
</dbReference>
<dbReference type="Gene3D" id="1.10.1200.10">
    <property type="entry name" value="ACP-like"/>
    <property type="match status" value="1"/>
</dbReference>
<dbReference type="SMART" id="SM00823">
    <property type="entry name" value="PKS_PP"/>
    <property type="match status" value="1"/>
</dbReference>
<dbReference type="Proteomes" id="UP001604267">
    <property type="component" value="Unassembled WGS sequence"/>
</dbReference>
<dbReference type="InterPro" id="IPR036291">
    <property type="entry name" value="NAD(P)-bd_dom_sf"/>
</dbReference>
<dbReference type="PANTHER" id="PTHR43775">
    <property type="entry name" value="FATTY ACID SYNTHASE"/>
    <property type="match status" value="1"/>
</dbReference>
<dbReference type="SMART" id="SM00827">
    <property type="entry name" value="PKS_AT"/>
    <property type="match status" value="1"/>
</dbReference>
<dbReference type="InterPro" id="IPR014031">
    <property type="entry name" value="Ketoacyl_synth_C"/>
</dbReference>
<evidence type="ECO:0000259" key="9">
    <source>
        <dbReference type="PROSITE" id="PS52004"/>
    </source>
</evidence>
<proteinExistence type="predicted"/>
<dbReference type="EMBL" id="JBICYV010000025">
    <property type="protein sequence ID" value="MFG3016109.1"/>
    <property type="molecule type" value="Genomic_DNA"/>
</dbReference>
<dbReference type="PROSITE" id="PS50075">
    <property type="entry name" value="CARRIER"/>
    <property type="match status" value="1"/>
</dbReference>
<dbReference type="SUPFAM" id="SSF55048">
    <property type="entry name" value="Probable ACP-binding domain of malonyl-CoA ACP transacylase"/>
    <property type="match status" value="1"/>
</dbReference>
<dbReference type="InterPro" id="IPR050091">
    <property type="entry name" value="PKS_NRPS_Biosynth_Enz"/>
</dbReference>
<dbReference type="Gene3D" id="3.30.70.3290">
    <property type="match status" value="1"/>
</dbReference>
<keyword evidence="11" id="KW-1185">Reference proteome</keyword>
<keyword evidence="6" id="KW-0012">Acyltransferase</keyword>
<feature type="domain" description="Carrier" evidence="8">
    <location>
        <begin position="1464"/>
        <end position="1539"/>
    </location>
</feature>
<feature type="region of interest" description="Disordered" evidence="7">
    <location>
        <begin position="945"/>
        <end position="965"/>
    </location>
</feature>
<dbReference type="InterPro" id="IPR020806">
    <property type="entry name" value="PKS_PP-bd"/>
</dbReference>
<dbReference type="InterPro" id="IPR014043">
    <property type="entry name" value="Acyl_transferase_dom"/>
</dbReference>
<sequence length="1614" mass="168414">MVEALRTALKENERLRTAVRASAEPIAVVGMGCRYPAGVRSPEELWELVLEGRDAVSGFPTDRGWDLASLFSPDPDRPGTSYVREGGFLYDAAEFDAAFFGISPREALAMDPQQRLLLETAWEAAERAGIDPHSLRGGSAGVFAGIMYHDYGSRPGLDADDVEGYLGTGSAGSVASGRIAYALGLQGPAITVDTACSSSLVALHLAMQALRRGDCSLAFAGGATVMSTPGTFVEFSRQRGLARDGRCKSFADAADGAGWSEGVGVLLLERLSDARRNGRPVLAVLRGSAVNQDGASSGLTAPSGPAQERVIRQALRDAGLSPAEVDVVEGHGTGTPLGDPIEAQAILATYGQDRPAGRPLWLGSVKSNLGHTQAASGVAGVIKMVQALRHRTLPRTLHAERASTKVDWSAGAVELLTGARPWTDEGRPRRAAVSSFGISGTNAHVVLEEAPAPDPDSTGDTGDTDRADTRDAPPAPSFAPYVVSGRGAEALRAQALRLHAYLSDGPAPRLPDVAYSLATTRSTFEHRAVVVAADAAELAEGLRRVGRGERPAAGARGEAAAGALAVLFTGQGAQWAGMGRELYDRYPAFAQAFDAVCAALDPHLERPLRDVVFGRPGTAGLVDGTGWAQPALFAVEVALFRLVESWGVRPQYVSGHSVGELAAAHVAGVLSLPDAAAVVAARGRLMQQLPGGGAMFAIEATEEEVAPLLTDGADGAGLAAVNGPSSLVVAGAEEAAAAVAAHFSALGRRTSRLRVSHAFHSPLMDPMLEEFAAVLRGVRIDAPRIPVVSALTGALVTAEEVCAPEYWVRHARETVRFRDAVRALEEQGVGTFLELGPDAVLTAMGQGCAASPDTVFTAAARRDEPAPRTLLTALAEAHVRGVPVDWPAVLADTGARAVPLPTYAFQRERYWLEPTPAQTADRSAARVDEHRYRVDWLRLPDPVADGGRLSGTGTGTGAGRLPGPGTAGVRLPDPGATTGGSGGWLVVSCAGVDGPVEEVLAACRRAGREVRHLRVGAAEATDREMLARRLRGTAGAEPPARVVSLLSLDERPVEDGSALPRGLATTAALVQALGDADLDAPVWAVTRGAVSTGPDDPVRHPLQAAVWGLGRVAALEQPRRWGGLVDLPDRPDEEALSRLLAVLADAGDEDQLALRDDGVHGCRLVRSPLHETPVRRTWKPSGSALVTGGTGALGAQVARWLAAQGAPRLVLLSRRGADAPGAAGLAAELRDLGSEVTIAACDVTDREALERVVASLPPEHPVDTVVHAAGVIGTETPLTECTPAGIAEVLAGKLAGARALDAVFDGGPERSPQAFVLFSSGAGLWGNTGQAAYAAGNAFLDALAGARRDRGLPATSVAWGAWGGAGMAATEGAEDLLSRRGVPLMAPETALAGLRAALDRDETTTAFAAVDWARFAPAYTLARPRALLNDLPDARRALRGATDPGPADGLRQRLAGLDAEGRQEVLLELVRAQAADTLGHVSADRVRATTGFKEAGFDSMASVSLRNRLMEATGLTLPTTVVFDHANPVALARFLDACLAPDDTQTDPLGHLERLEDLVEALEPDARGPVVARLRTLLWKWERPQDTADAGADVLTAATDEEMFDIVNKELGIS</sequence>
<dbReference type="InterPro" id="IPR009081">
    <property type="entry name" value="PP-bd_ACP"/>
</dbReference>
<dbReference type="InterPro" id="IPR014030">
    <property type="entry name" value="Ketoacyl_synth_N"/>
</dbReference>
<dbReference type="RefSeq" id="WP_392824513.1">
    <property type="nucleotide sequence ID" value="NZ_JBICYV010000025.1"/>
</dbReference>
<dbReference type="PROSITE" id="PS00606">
    <property type="entry name" value="KS3_1"/>
    <property type="match status" value="1"/>
</dbReference>
<dbReference type="InterPro" id="IPR016036">
    <property type="entry name" value="Malonyl_transacylase_ACP-bd"/>
</dbReference>
<organism evidence="10 11">
    <name type="scientific">Streptomyces cinerochromogenes</name>
    <dbReference type="NCBI Taxonomy" id="66422"/>
    <lineage>
        <taxon>Bacteria</taxon>
        <taxon>Bacillati</taxon>
        <taxon>Actinomycetota</taxon>
        <taxon>Actinomycetes</taxon>
        <taxon>Kitasatosporales</taxon>
        <taxon>Streptomycetaceae</taxon>
        <taxon>Streptomyces</taxon>
    </lineage>
</organism>
<dbReference type="Pfam" id="PF02801">
    <property type="entry name" value="Ketoacyl-synt_C"/>
    <property type="match status" value="1"/>
</dbReference>
<evidence type="ECO:0000256" key="6">
    <source>
        <dbReference type="ARBA" id="ARBA00023315"/>
    </source>
</evidence>
<keyword evidence="1" id="KW-0596">Phosphopantetheine</keyword>
<dbReference type="InterPro" id="IPR001227">
    <property type="entry name" value="Ac_transferase_dom_sf"/>
</dbReference>
<dbReference type="SUPFAM" id="SSF52151">
    <property type="entry name" value="FabD/lysophospholipase-like"/>
    <property type="match status" value="1"/>
</dbReference>
<evidence type="ECO:0000256" key="5">
    <source>
        <dbReference type="ARBA" id="ARBA00023268"/>
    </source>
</evidence>
<comment type="caution">
    <text evidence="10">The sequence shown here is derived from an EMBL/GenBank/DDBJ whole genome shotgun (WGS) entry which is preliminary data.</text>
</comment>
<gene>
    <name evidence="10" type="ORF">ACGFZB_37805</name>
</gene>
<evidence type="ECO:0000256" key="1">
    <source>
        <dbReference type="ARBA" id="ARBA00022450"/>
    </source>
</evidence>
<feature type="region of interest" description="Disordered" evidence="7">
    <location>
        <begin position="448"/>
        <end position="481"/>
    </location>
</feature>
<dbReference type="SUPFAM" id="SSF47336">
    <property type="entry name" value="ACP-like"/>
    <property type="match status" value="1"/>
</dbReference>
<evidence type="ECO:0000313" key="11">
    <source>
        <dbReference type="Proteomes" id="UP001604267"/>
    </source>
</evidence>
<dbReference type="InterPro" id="IPR057326">
    <property type="entry name" value="KR_dom"/>
</dbReference>
<dbReference type="InterPro" id="IPR018201">
    <property type="entry name" value="Ketoacyl_synth_AS"/>
</dbReference>
<dbReference type="CDD" id="cd08952">
    <property type="entry name" value="KR_1_SDR_x"/>
    <property type="match status" value="1"/>
</dbReference>
<reference evidence="10 11" key="1">
    <citation type="submission" date="2024-10" db="EMBL/GenBank/DDBJ databases">
        <title>The Natural Products Discovery Center: Release of the First 8490 Sequenced Strains for Exploring Actinobacteria Biosynthetic Diversity.</title>
        <authorList>
            <person name="Kalkreuter E."/>
            <person name="Kautsar S.A."/>
            <person name="Yang D."/>
            <person name="Bader C.D."/>
            <person name="Teijaro C.N."/>
            <person name="Fluegel L."/>
            <person name="Davis C.M."/>
            <person name="Simpson J.R."/>
            <person name="Lauterbach L."/>
            <person name="Steele A.D."/>
            <person name="Gui C."/>
            <person name="Meng S."/>
            <person name="Li G."/>
            <person name="Viehrig K."/>
            <person name="Ye F."/>
            <person name="Su P."/>
            <person name="Kiefer A.F."/>
            <person name="Nichols A."/>
            <person name="Cepeda A.J."/>
            <person name="Yan W."/>
            <person name="Fan B."/>
            <person name="Jiang Y."/>
            <person name="Adhikari A."/>
            <person name="Zheng C.-J."/>
            <person name="Schuster L."/>
            <person name="Cowan T.M."/>
            <person name="Smanski M.J."/>
            <person name="Chevrette M.G."/>
            <person name="De Carvalho L.P.S."/>
            <person name="Shen B."/>
        </authorList>
    </citation>
    <scope>NUCLEOTIDE SEQUENCE [LARGE SCALE GENOMIC DNA]</scope>
    <source>
        <strain evidence="10 11">NPDC048320</strain>
    </source>
</reference>
<protein>
    <submittedName>
        <fullName evidence="10">SDR family NAD(P)-dependent oxidoreductase</fullName>
    </submittedName>
</protein>
<feature type="domain" description="Ketosynthase family 3 (KS3)" evidence="9">
    <location>
        <begin position="23"/>
        <end position="449"/>
    </location>
</feature>
<name>A0ABW7BFZ4_9ACTN</name>
<dbReference type="Pfam" id="PF00109">
    <property type="entry name" value="ketoacyl-synt"/>
    <property type="match status" value="1"/>
</dbReference>
<dbReference type="InterPro" id="IPR016039">
    <property type="entry name" value="Thiolase-like"/>
</dbReference>
<dbReference type="InterPro" id="IPR036736">
    <property type="entry name" value="ACP-like_sf"/>
</dbReference>
<evidence type="ECO:0000256" key="2">
    <source>
        <dbReference type="ARBA" id="ARBA00022553"/>
    </source>
</evidence>
<dbReference type="InterPro" id="IPR016035">
    <property type="entry name" value="Acyl_Trfase/lysoPLipase"/>
</dbReference>
<dbReference type="Pfam" id="PF00550">
    <property type="entry name" value="PP-binding"/>
    <property type="match status" value="1"/>
</dbReference>
<dbReference type="InterPro" id="IPR013968">
    <property type="entry name" value="PKS_KR"/>
</dbReference>
<dbReference type="SMART" id="SM00825">
    <property type="entry name" value="PKS_KS"/>
    <property type="match status" value="1"/>
</dbReference>
<dbReference type="Gene3D" id="3.40.47.10">
    <property type="match status" value="1"/>
</dbReference>
<feature type="compositionally biased region" description="Gly residues" evidence="7">
    <location>
        <begin position="948"/>
        <end position="965"/>
    </location>
</feature>